<dbReference type="InParanoid" id="D3B7R6"/>
<keyword evidence="2" id="KW-1185">Reference proteome</keyword>
<dbReference type="GeneID" id="31359991"/>
<name>D3B7R6_HETP5</name>
<gene>
    <name evidence="1" type="ORF">PPL_04504</name>
</gene>
<proteinExistence type="predicted"/>
<reference evidence="1 2" key="1">
    <citation type="journal article" date="2011" name="Genome Res.">
        <title>Phylogeny-wide analysis of social amoeba genomes highlights ancient origins for complex intercellular communication.</title>
        <authorList>
            <person name="Heidel A.J."/>
            <person name="Lawal H.M."/>
            <person name="Felder M."/>
            <person name="Schilde C."/>
            <person name="Helps N.R."/>
            <person name="Tunggal B."/>
            <person name="Rivero F."/>
            <person name="John U."/>
            <person name="Schleicher M."/>
            <person name="Eichinger L."/>
            <person name="Platzer M."/>
            <person name="Noegel A.A."/>
            <person name="Schaap P."/>
            <person name="Gloeckner G."/>
        </authorList>
    </citation>
    <scope>NUCLEOTIDE SEQUENCE [LARGE SCALE GENOMIC DNA]</scope>
    <source>
        <strain evidence="2">ATCC 26659 / Pp 5 / PN500</strain>
    </source>
</reference>
<protein>
    <submittedName>
        <fullName evidence="1">Uncharacterized protein</fullName>
    </submittedName>
</protein>
<dbReference type="AlphaFoldDB" id="D3B7R6"/>
<sequence>MECRQFPVFFLTNNTGAPKAVCDRVKNPFSRKLSNCLYRFPRTFCGTGNILLASALSSYSISRSRVSDLVSPPCIFGGFGDGVGDDI</sequence>
<evidence type="ECO:0000313" key="2">
    <source>
        <dbReference type="Proteomes" id="UP000001396"/>
    </source>
</evidence>
<evidence type="ECO:0000313" key="1">
    <source>
        <dbReference type="EMBL" id="EFA82809.1"/>
    </source>
</evidence>
<accession>D3B7R6</accession>
<organism evidence="1 2">
    <name type="scientific">Heterostelium pallidum (strain ATCC 26659 / Pp 5 / PN500)</name>
    <name type="common">Cellular slime mold</name>
    <name type="synonym">Polysphondylium pallidum</name>
    <dbReference type="NCBI Taxonomy" id="670386"/>
    <lineage>
        <taxon>Eukaryota</taxon>
        <taxon>Amoebozoa</taxon>
        <taxon>Evosea</taxon>
        <taxon>Eumycetozoa</taxon>
        <taxon>Dictyostelia</taxon>
        <taxon>Acytosteliales</taxon>
        <taxon>Acytosteliaceae</taxon>
        <taxon>Heterostelium</taxon>
    </lineage>
</organism>
<comment type="caution">
    <text evidence="1">The sequence shown here is derived from an EMBL/GenBank/DDBJ whole genome shotgun (WGS) entry which is preliminary data.</text>
</comment>
<dbReference type="EMBL" id="ADBJ01000018">
    <property type="protein sequence ID" value="EFA82809.1"/>
    <property type="molecule type" value="Genomic_DNA"/>
</dbReference>
<dbReference type="Proteomes" id="UP000001396">
    <property type="component" value="Unassembled WGS sequence"/>
</dbReference>
<dbReference type="RefSeq" id="XP_020434926.1">
    <property type="nucleotide sequence ID" value="XM_020575406.1"/>
</dbReference>